<dbReference type="SUPFAM" id="SSF47459">
    <property type="entry name" value="HLH, helix-loop-helix DNA-binding domain"/>
    <property type="match status" value="1"/>
</dbReference>
<evidence type="ECO:0000313" key="7">
    <source>
        <dbReference type="EMBL" id="KAL0389518.1"/>
    </source>
</evidence>
<evidence type="ECO:0000256" key="5">
    <source>
        <dbReference type="SAM" id="MobiDB-lite"/>
    </source>
</evidence>
<dbReference type="PANTHER" id="PTHR46266:SF4">
    <property type="entry name" value="TRANSCRIPTION FACTOR TT8"/>
    <property type="match status" value="1"/>
</dbReference>
<dbReference type="PROSITE" id="PS50888">
    <property type="entry name" value="BHLH"/>
    <property type="match status" value="1"/>
</dbReference>
<evidence type="ECO:0000256" key="2">
    <source>
        <dbReference type="ARBA" id="ARBA00023015"/>
    </source>
</evidence>
<reference evidence="7" key="1">
    <citation type="submission" date="2020-06" db="EMBL/GenBank/DDBJ databases">
        <authorList>
            <person name="Li T."/>
            <person name="Hu X."/>
            <person name="Zhang T."/>
            <person name="Song X."/>
            <person name="Zhang H."/>
            <person name="Dai N."/>
            <person name="Sheng W."/>
            <person name="Hou X."/>
            <person name="Wei L."/>
        </authorList>
    </citation>
    <scope>NUCLEOTIDE SEQUENCE</scope>
    <source>
        <strain evidence="7">KEN8</strain>
        <tissue evidence="7">Leaf</tissue>
    </source>
</reference>
<dbReference type="EMBL" id="JACGWM010000002">
    <property type="protein sequence ID" value="KAL0389518.1"/>
    <property type="molecule type" value="Genomic_DNA"/>
</dbReference>
<accession>A0AAW2SAQ0</accession>
<dbReference type="AlphaFoldDB" id="A0AAW2SAQ0"/>
<dbReference type="GO" id="GO:0046983">
    <property type="term" value="F:protein dimerization activity"/>
    <property type="evidence" value="ECO:0007669"/>
    <property type="project" value="InterPro"/>
</dbReference>
<dbReference type="GO" id="GO:0005634">
    <property type="term" value="C:nucleus"/>
    <property type="evidence" value="ECO:0007669"/>
    <property type="project" value="UniProtKB-SubCell"/>
</dbReference>
<dbReference type="Gene3D" id="4.10.280.10">
    <property type="entry name" value="Helix-loop-helix DNA-binding domain"/>
    <property type="match status" value="1"/>
</dbReference>
<organism evidence="7">
    <name type="scientific">Sesamum calycinum</name>
    <dbReference type="NCBI Taxonomy" id="2727403"/>
    <lineage>
        <taxon>Eukaryota</taxon>
        <taxon>Viridiplantae</taxon>
        <taxon>Streptophyta</taxon>
        <taxon>Embryophyta</taxon>
        <taxon>Tracheophyta</taxon>
        <taxon>Spermatophyta</taxon>
        <taxon>Magnoliopsida</taxon>
        <taxon>eudicotyledons</taxon>
        <taxon>Gunneridae</taxon>
        <taxon>Pentapetalae</taxon>
        <taxon>asterids</taxon>
        <taxon>lamiids</taxon>
        <taxon>Lamiales</taxon>
        <taxon>Pedaliaceae</taxon>
        <taxon>Sesamum</taxon>
    </lineage>
</organism>
<name>A0AAW2SAQ0_9LAMI</name>
<dbReference type="InterPro" id="IPR036638">
    <property type="entry name" value="HLH_DNA-bd_sf"/>
</dbReference>
<dbReference type="Pfam" id="PF22754">
    <property type="entry name" value="bHLH-TF_ACT-like_plant"/>
    <property type="match status" value="1"/>
</dbReference>
<reference evidence="7" key="2">
    <citation type="journal article" date="2024" name="Plant">
        <title>Genomic evolution and insights into agronomic trait innovations of Sesamum species.</title>
        <authorList>
            <person name="Miao H."/>
            <person name="Wang L."/>
            <person name="Qu L."/>
            <person name="Liu H."/>
            <person name="Sun Y."/>
            <person name="Le M."/>
            <person name="Wang Q."/>
            <person name="Wei S."/>
            <person name="Zheng Y."/>
            <person name="Lin W."/>
            <person name="Duan Y."/>
            <person name="Cao H."/>
            <person name="Xiong S."/>
            <person name="Wang X."/>
            <person name="Wei L."/>
            <person name="Li C."/>
            <person name="Ma Q."/>
            <person name="Ju M."/>
            <person name="Zhao R."/>
            <person name="Li G."/>
            <person name="Mu C."/>
            <person name="Tian Q."/>
            <person name="Mei H."/>
            <person name="Zhang T."/>
            <person name="Gao T."/>
            <person name="Zhang H."/>
        </authorList>
    </citation>
    <scope>NUCLEOTIDE SEQUENCE</scope>
    <source>
        <strain evidence="7">KEN8</strain>
    </source>
</reference>
<dbReference type="SMART" id="SM00353">
    <property type="entry name" value="HLH"/>
    <property type="match status" value="1"/>
</dbReference>
<dbReference type="Pfam" id="PF00010">
    <property type="entry name" value="HLH"/>
    <property type="match status" value="1"/>
</dbReference>
<proteinExistence type="predicted"/>
<evidence type="ECO:0000259" key="6">
    <source>
        <dbReference type="PROSITE" id="PS50888"/>
    </source>
</evidence>
<dbReference type="GO" id="GO:0080090">
    <property type="term" value="P:regulation of primary metabolic process"/>
    <property type="evidence" value="ECO:0007669"/>
    <property type="project" value="UniProtKB-ARBA"/>
</dbReference>
<evidence type="ECO:0000256" key="3">
    <source>
        <dbReference type="ARBA" id="ARBA00023163"/>
    </source>
</evidence>
<gene>
    <name evidence="7" type="ORF">Scaly_0308900</name>
</gene>
<dbReference type="InterPro" id="IPR054502">
    <property type="entry name" value="bHLH-TF_ACT-like_plant"/>
</dbReference>
<keyword evidence="3" id="KW-0804">Transcription</keyword>
<dbReference type="InterPro" id="IPR011598">
    <property type="entry name" value="bHLH_dom"/>
</dbReference>
<feature type="region of interest" description="Disordered" evidence="5">
    <location>
        <begin position="115"/>
        <end position="146"/>
    </location>
</feature>
<evidence type="ECO:0000256" key="4">
    <source>
        <dbReference type="ARBA" id="ARBA00023242"/>
    </source>
</evidence>
<comment type="caution">
    <text evidence="7">The sequence shown here is derived from an EMBL/GenBank/DDBJ whole genome shotgun (WGS) entry which is preliminary data.</text>
</comment>
<feature type="compositionally biased region" description="Basic and acidic residues" evidence="5">
    <location>
        <begin position="115"/>
        <end position="135"/>
    </location>
</feature>
<feature type="domain" description="BHLH" evidence="6">
    <location>
        <begin position="51"/>
        <end position="100"/>
    </location>
</feature>
<keyword evidence="4" id="KW-0539">Nucleus</keyword>
<protein>
    <submittedName>
        <fullName evidence="7">Basic helix-loop-helix protein A</fullName>
    </submittedName>
</protein>
<evidence type="ECO:0000256" key="1">
    <source>
        <dbReference type="ARBA" id="ARBA00004123"/>
    </source>
</evidence>
<sequence>MVLHRPLASSSHRRNLLLNGASQWTLKYILFTVPLLYIKSPETSSRGGGDELGPNHVLAERRRREKLNERFIVLRSLVPFVTKMDKASILGDTIEYVKELRKRIQELETRLRQMEAERNSADYKKQSHSNLKEQRSSAAGGSTLGREKRKMMRIVEDGGGGAKPNVVESRSRTVGEEVVQVEVSIIESDALVEIQCLHKEGLLLDVMRVLRGLRIEVSTAQSSITNGVFAAVLRAKVRENVNGRKASIMEVKRSINQLILPC</sequence>
<keyword evidence="2" id="KW-0805">Transcription regulation</keyword>
<dbReference type="PANTHER" id="PTHR46266">
    <property type="entry name" value="TRANSCRIPTION FACTOR TT8"/>
    <property type="match status" value="1"/>
</dbReference>
<comment type="subcellular location">
    <subcellularLocation>
        <location evidence="1">Nucleus</location>
    </subcellularLocation>
</comment>